<dbReference type="Proteomes" id="UP000190121">
    <property type="component" value="Unassembled WGS sequence"/>
</dbReference>
<organism evidence="1 2">
    <name type="scientific">Porphyromonas circumdentaria</name>
    <dbReference type="NCBI Taxonomy" id="29524"/>
    <lineage>
        <taxon>Bacteria</taxon>
        <taxon>Pseudomonadati</taxon>
        <taxon>Bacteroidota</taxon>
        <taxon>Bacteroidia</taxon>
        <taxon>Bacteroidales</taxon>
        <taxon>Porphyromonadaceae</taxon>
        <taxon>Porphyromonas</taxon>
    </lineage>
</organism>
<dbReference type="InterPro" id="IPR007838">
    <property type="entry name" value="Cell_div_ZapA-like"/>
</dbReference>
<dbReference type="OrthoDB" id="9950206at2"/>
<dbReference type="GO" id="GO:0051301">
    <property type="term" value="P:cell division"/>
    <property type="evidence" value="ECO:0007669"/>
    <property type="project" value="UniProtKB-KW"/>
</dbReference>
<accession>A0A1T4P0R7</accession>
<gene>
    <name evidence="1" type="ORF">SAMN02745171_01276</name>
</gene>
<dbReference type="Pfam" id="PF05164">
    <property type="entry name" value="ZapA"/>
    <property type="match status" value="1"/>
</dbReference>
<keyword evidence="1" id="KW-0131">Cell cycle</keyword>
<dbReference type="EMBL" id="FUXE01000013">
    <property type="protein sequence ID" value="SJZ84578.1"/>
    <property type="molecule type" value="Genomic_DNA"/>
</dbReference>
<sequence length="133" mass="15426">MKKRDRDKADEVLATSSRTKSINMTIDGESFSLNVEPSTELAYRLSAGTFNRAIDTYRSAFPPETPGISGGLYRLMAGLEMAFLYEEEKKLRDSKPVEQRLEALCEWVELFLEEQEQDEFWQKVSRDTFTKRK</sequence>
<protein>
    <submittedName>
        <fullName evidence="1">Cell division protein ZapA</fullName>
    </submittedName>
</protein>
<dbReference type="RefSeq" id="WP_078737183.1">
    <property type="nucleotide sequence ID" value="NZ_FUXE01000013.1"/>
</dbReference>
<reference evidence="2" key="1">
    <citation type="submission" date="2017-02" db="EMBL/GenBank/DDBJ databases">
        <authorList>
            <person name="Varghese N."/>
            <person name="Submissions S."/>
        </authorList>
    </citation>
    <scope>NUCLEOTIDE SEQUENCE [LARGE SCALE GENOMIC DNA]</scope>
    <source>
        <strain evidence="2">ATCC 51356</strain>
    </source>
</reference>
<keyword evidence="1" id="KW-0132">Cell division</keyword>
<evidence type="ECO:0000313" key="2">
    <source>
        <dbReference type="Proteomes" id="UP000190121"/>
    </source>
</evidence>
<dbReference type="AlphaFoldDB" id="A0A1T4P0R7"/>
<name>A0A1T4P0R7_9PORP</name>
<dbReference type="STRING" id="29524.SAMN02745171_01276"/>
<proteinExistence type="predicted"/>
<evidence type="ECO:0000313" key="1">
    <source>
        <dbReference type="EMBL" id="SJZ84578.1"/>
    </source>
</evidence>
<keyword evidence="2" id="KW-1185">Reference proteome</keyword>